<dbReference type="Proteomes" id="UP001384579">
    <property type="component" value="Unassembled WGS sequence"/>
</dbReference>
<protein>
    <submittedName>
        <fullName evidence="1">Uncharacterized protein</fullName>
    </submittedName>
</protein>
<dbReference type="EMBL" id="JBBLXS010000952">
    <property type="protein sequence ID" value="MEK0189111.1"/>
    <property type="molecule type" value="Genomic_DNA"/>
</dbReference>
<name>A0ABU8YXM8_9CYAN</name>
<dbReference type="RefSeq" id="WP_340542401.1">
    <property type="nucleotide sequence ID" value="NZ_JBBLXS010000952.1"/>
</dbReference>
<proteinExistence type="predicted"/>
<organism evidence="1 2">
    <name type="scientific">Microcoleus anatoxicus PTRS2</name>
    <dbReference type="NCBI Taxonomy" id="2705321"/>
    <lineage>
        <taxon>Bacteria</taxon>
        <taxon>Bacillati</taxon>
        <taxon>Cyanobacteriota</taxon>
        <taxon>Cyanophyceae</taxon>
        <taxon>Oscillatoriophycideae</taxon>
        <taxon>Oscillatoriales</taxon>
        <taxon>Microcoleaceae</taxon>
        <taxon>Microcoleus</taxon>
        <taxon>Microcoleus anatoxicus</taxon>
    </lineage>
</organism>
<gene>
    <name evidence="1" type="ORF">WMG39_30325</name>
</gene>
<keyword evidence="2" id="KW-1185">Reference proteome</keyword>
<comment type="caution">
    <text evidence="1">The sequence shown here is derived from an EMBL/GenBank/DDBJ whole genome shotgun (WGS) entry which is preliminary data.</text>
</comment>
<feature type="non-terminal residue" evidence="1">
    <location>
        <position position="259"/>
    </location>
</feature>
<accession>A0ABU8YXM8</accession>
<evidence type="ECO:0000313" key="2">
    <source>
        <dbReference type="Proteomes" id="UP001384579"/>
    </source>
</evidence>
<evidence type="ECO:0000313" key="1">
    <source>
        <dbReference type="EMBL" id="MEK0189111.1"/>
    </source>
</evidence>
<sequence length="259" mass="28688">MVGTSLTKWENSNAPAVAIEPTEQQSIAAFWGAAIPAIPDLISLEQSRTGMNYETALNQLLQSQQRWIQQLHGESRFTLSLRVISSGNSEQDLIFGLVGKTEGQNEAETIAAARNFFNKVRDTFPNGYPLEPCRTAEQLAVLRLPFLPLQTGQIAEFRRAIAQLETIASADIPDATGIRIDPWLPARSNFQELFRALLCHPTPAAVAINLRPTQLTRQEATYLAEKARMYANIASISRSESTENRALSSSVSYQEKLVE</sequence>
<reference evidence="1 2" key="1">
    <citation type="journal article" date="2020" name="Harmful Algae">
        <title>Molecular and morphological characterization of a novel dihydroanatoxin-a producing Microcoleus species (cyanobacteria) from the Russian River, California, USA.</title>
        <authorList>
            <person name="Conklin K.Y."/>
            <person name="Stancheva R."/>
            <person name="Otten T.G."/>
            <person name="Fadness R."/>
            <person name="Boyer G.L."/>
            <person name="Read B."/>
            <person name="Zhang X."/>
            <person name="Sheath R.G."/>
        </authorList>
    </citation>
    <scope>NUCLEOTIDE SEQUENCE [LARGE SCALE GENOMIC DNA]</scope>
    <source>
        <strain evidence="1 2">PTRS2</strain>
    </source>
</reference>